<feature type="active site" description="Proton acceptor" evidence="2">
    <location>
        <position position="125"/>
    </location>
</feature>
<evidence type="ECO:0000313" key="3">
    <source>
        <dbReference type="EMBL" id="XBS70580.1"/>
    </source>
</evidence>
<evidence type="ECO:0000256" key="2">
    <source>
        <dbReference type="HAMAP-Rule" id="MF_01940"/>
    </source>
</evidence>
<evidence type="ECO:0000256" key="1">
    <source>
        <dbReference type="ARBA" id="ARBA00022801"/>
    </source>
</evidence>
<dbReference type="PANTHER" id="PTHR35561">
    <property type="entry name" value="RNA 2',3'-CYCLIC PHOSPHODIESTERASE"/>
    <property type="match status" value="1"/>
</dbReference>
<reference evidence="3" key="1">
    <citation type="submission" date="2024-06" db="EMBL/GenBank/DDBJ databases">
        <authorList>
            <person name="Coelho C."/>
            <person name="Bento M."/>
            <person name="Garcia E."/>
            <person name="Camelo A."/>
            <person name="Brandao I."/>
            <person name="Espirito Santo C."/>
            <person name="Trovao J."/>
            <person name="Verissimo A."/>
            <person name="Costa J."/>
            <person name="Tiago I."/>
        </authorList>
    </citation>
    <scope>NUCLEOTIDE SEQUENCE</scope>
    <source>
        <strain evidence="3">KWT182</strain>
    </source>
</reference>
<comment type="caution">
    <text evidence="2">Lacks conserved residue(s) required for the propagation of feature annotation.</text>
</comment>
<dbReference type="SUPFAM" id="SSF55144">
    <property type="entry name" value="LigT-like"/>
    <property type="match status" value="1"/>
</dbReference>
<feature type="short sequence motif" description="HXTX 1" evidence="2">
    <location>
        <begin position="43"/>
        <end position="46"/>
    </location>
</feature>
<name>A0AAU7QBG2_9GAMM</name>
<gene>
    <name evidence="3" type="primary">thpR</name>
    <name evidence="3" type="ORF">ABK905_05170</name>
</gene>
<comment type="catalytic activity">
    <reaction evidence="2">
        <text>a 3'-end 2',3'-cyclophospho-ribonucleotide-RNA + H2O = a 3'-end 2'-phospho-ribonucleotide-RNA + H(+)</text>
        <dbReference type="Rhea" id="RHEA:11828"/>
        <dbReference type="Rhea" id="RHEA-COMP:10464"/>
        <dbReference type="Rhea" id="RHEA-COMP:17353"/>
        <dbReference type="ChEBI" id="CHEBI:15377"/>
        <dbReference type="ChEBI" id="CHEBI:15378"/>
        <dbReference type="ChEBI" id="CHEBI:83064"/>
        <dbReference type="ChEBI" id="CHEBI:173113"/>
        <dbReference type="EC" id="3.1.4.58"/>
    </reaction>
</comment>
<comment type="similarity">
    <text evidence="2">Belongs to the 2H phosphoesterase superfamily. ThpR family.</text>
</comment>
<organism evidence="3">
    <name type="scientific">Acerihabitans sp. KWT182</name>
    <dbReference type="NCBI Taxonomy" id="3157919"/>
    <lineage>
        <taxon>Bacteria</taxon>
        <taxon>Pseudomonadati</taxon>
        <taxon>Pseudomonadota</taxon>
        <taxon>Gammaproteobacteria</taxon>
        <taxon>Enterobacterales</taxon>
        <taxon>Pectobacteriaceae</taxon>
        <taxon>Acerihabitans</taxon>
    </lineage>
</organism>
<dbReference type="EC" id="3.1.4.58" evidence="2"/>
<protein>
    <recommendedName>
        <fullName evidence="2">RNA 2',3'-cyclic phosphodiesterase</fullName>
        <shortName evidence="2">RNA 2',3'-CPDase</shortName>
        <ecNumber evidence="2">3.1.4.58</ecNumber>
    </recommendedName>
</protein>
<dbReference type="InterPro" id="IPR004175">
    <property type="entry name" value="RNA_CPDase"/>
</dbReference>
<dbReference type="GO" id="GO:0004113">
    <property type="term" value="F:2',3'-cyclic-nucleotide 3'-phosphodiesterase activity"/>
    <property type="evidence" value="ECO:0007669"/>
    <property type="project" value="InterPro"/>
</dbReference>
<dbReference type="NCBIfam" id="NF011704">
    <property type="entry name" value="PRK15124.1"/>
    <property type="match status" value="1"/>
</dbReference>
<dbReference type="NCBIfam" id="TIGR02258">
    <property type="entry name" value="2_5_ligase"/>
    <property type="match status" value="1"/>
</dbReference>
<proteinExistence type="inferred from homology"/>
<dbReference type="HAMAP" id="MF_01940">
    <property type="entry name" value="RNA_CPDase"/>
    <property type="match status" value="1"/>
</dbReference>
<feature type="active site" description="Proton donor" evidence="2">
    <location>
        <position position="43"/>
    </location>
</feature>
<dbReference type="AlphaFoldDB" id="A0AAU7QBG2"/>
<dbReference type="GO" id="GO:0008664">
    <property type="term" value="F:RNA 2',3'-cyclic 3'-phosphodiesterase activity"/>
    <property type="evidence" value="ECO:0007669"/>
    <property type="project" value="UniProtKB-EC"/>
</dbReference>
<dbReference type="InterPro" id="IPR009097">
    <property type="entry name" value="Cyclic_Pdiesterase"/>
</dbReference>
<dbReference type="EMBL" id="CP157947">
    <property type="protein sequence ID" value="XBS70580.1"/>
    <property type="molecule type" value="Genomic_DNA"/>
</dbReference>
<dbReference type="Pfam" id="PF13563">
    <property type="entry name" value="2_5_RNA_ligase2"/>
    <property type="match status" value="1"/>
</dbReference>
<dbReference type="Gene3D" id="3.90.1140.10">
    <property type="entry name" value="Cyclic phosphodiesterase"/>
    <property type="match status" value="1"/>
</dbReference>
<comment type="function">
    <text evidence="2">Hydrolyzes RNA 2',3'-cyclic phosphodiester to an RNA 2'-phosphomonoester.</text>
</comment>
<dbReference type="PANTHER" id="PTHR35561:SF1">
    <property type="entry name" value="RNA 2',3'-CYCLIC PHOSPHODIESTERASE"/>
    <property type="match status" value="1"/>
</dbReference>
<sequence length="179" mass="20161">MTDARRLFFALPLAESLRQEVIRWRATQFSAETGRPVAAENLHITLAFLGEVSALKERALRDAAGRLQQAPFTLTLDDCGHWPRPGVVWLGLKSPPRGLLQLAQWLRAQAARNGCYQNPMPYHPHMSLLRQAFTGVSLPAGAPGWQMEVTAFNLYHSAFENGRTRYMLLESWPLAARRP</sequence>
<accession>A0AAU7QBG2</accession>
<keyword evidence="1 2" id="KW-0378">Hydrolase</keyword>